<reference evidence="2 3" key="1">
    <citation type="submission" date="2014-04" db="EMBL/GenBank/DDBJ databases">
        <authorList>
            <consortium name="DOE Joint Genome Institute"/>
            <person name="Kuo A."/>
            <person name="Martino E."/>
            <person name="Perotto S."/>
            <person name="Kohler A."/>
            <person name="Nagy L.G."/>
            <person name="Floudas D."/>
            <person name="Copeland A."/>
            <person name="Barry K.W."/>
            <person name="Cichocki N."/>
            <person name="Veneault-Fourrey C."/>
            <person name="LaButti K."/>
            <person name="Lindquist E.A."/>
            <person name="Lipzen A."/>
            <person name="Lundell T."/>
            <person name="Morin E."/>
            <person name="Murat C."/>
            <person name="Sun H."/>
            <person name="Tunlid A."/>
            <person name="Henrissat B."/>
            <person name="Grigoriev I.V."/>
            <person name="Hibbett D.S."/>
            <person name="Martin F."/>
            <person name="Nordberg H.P."/>
            <person name="Cantor M.N."/>
            <person name="Hua S.X."/>
        </authorList>
    </citation>
    <scope>NUCLEOTIDE SEQUENCE [LARGE SCALE GENOMIC DNA]</scope>
    <source>
        <strain evidence="2 3">Zn</strain>
    </source>
</reference>
<proteinExistence type="predicted"/>
<dbReference type="HOGENOM" id="CLU_090064_0_0_1"/>
<evidence type="ECO:0000256" key="1">
    <source>
        <dbReference type="SAM" id="MobiDB-lite"/>
    </source>
</evidence>
<dbReference type="InParanoid" id="A0A0C3HQ50"/>
<dbReference type="AlphaFoldDB" id="A0A0C3HQ50"/>
<evidence type="ECO:0000313" key="2">
    <source>
        <dbReference type="EMBL" id="KIN05120.1"/>
    </source>
</evidence>
<evidence type="ECO:0008006" key="4">
    <source>
        <dbReference type="Google" id="ProtNLM"/>
    </source>
</evidence>
<dbReference type="EMBL" id="KN832872">
    <property type="protein sequence ID" value="KIN05120.1"/>
    <property type="molecule type" value="Genomic_DNA"/>
</dbReference>
<organism evidence="2 3">
    <name type="scientific">Oidiodendron maius (strain Zn)</name>
    <dbReference type="NCBI Taxonomy" id="913774"/>
    <lineage>
        <taxon>Eukaryota</taxon>
        <taxon>Fungi</taxon>
        <taxon>Dikarya</taxon>
        <taxon>Ascomycota</taxon>
        <taxon>Pezizomycotina</taxon>
        <taxon>Leotiomycetes</taxon>
        <taxon>Leotiomycetes incertae sedis</taxon>
        <taxon>Myxotrichaceae</taxon>
        <taxon>Oidiodendron</taxon>
    </lineage>
</organism>
<reference evidence="3" key="2">
    <citation type="submission" date="2015-01" db="EMBL/GenBank/DDBJ databases">
        <title>Evolutionary Origins and Diversification of the Mycorrhizal Mutualists.</title>
        <authorList>
            <consortium name="DOE Joint Genome Institute"/>
            <consortium name="Mycorrhizal Genomics Consortium"/>
            <person name="Kohler A."/>
            <person name="Kuo A."/>
            <person name="Nagy L.G."/>
            <person name="Floudas D."/>
            <person name="Copeland A."/>
            <person name="Barry K.W."/>
            <person name="Cichocki N."/>
            <person name="Veneault-Fourrey C."/>
            <person name="LaButti K."/>
            <person name="Lindquist E.A."/>
            <person name="Lipzen A."/>
            <person name="Lundell T."/>
            <person name="Morin E."/>
            <person name="Murat C."/>
            <person name="Riley R."/>
            <person name="Ohm R."/>
            <person name="Sun H."/>
            <person name="Tunlid A."/>
            <person name="Henrissat B."/>
            <person name="Grigoriev I.V."/>
            <person name="Hibbett D.S."/>
            <person name="Martin F."/>
        </authorList>
    </citation>
    <scope>NUCLEOTIDE SEQUENCE [LARGE SCALE GENOMIC DNA]</scope>
    <source>
        <strain evidence="3">Zn</strain>
    </source>
</reference>
<feature type="region of interest" description="Disordered" evidence="1">
    <location>
        <begin position="196"/>
        <end position="217"/>
    </location>
</feature>
<protein>
    <recommendedName>
        <fullName evidence="4">Rhomboid family membrane protein</fullName>
    </recommendedName>
</protein>
<keyword evidence="3" id="KW-1185">Reference proteome</keyword>
<evidence type="ECO:0000313" key="3">
    <source>
        <dbReference type="Proteomes" id="UP000054321"/>
    </source>
</evidence>
<name>A0A0C3HQ50_OIDMZ</name>
<gene>
    <name evidence="2" type="ORF">OIDMADRAFT_114719</name>
</gene>
<dbReference type="Proteomes" id="UP000054321">
    <property type="component" value="Unassembled WGS sequence"/>
</dbReference>
<dbReference type="OrthoDB" id="5411041at2759"/>
<feature type="region of interest" description="Disordered" evidence="1">
    <location>
        <begin position="108"/>
        <end position="130"/>
    </location>
</feature>
<accession>A0A0C3HQ50</accession>
<sequence>MSIATPAKPPSPPSTATPSAADQRKLLHNLAVAGLVVCPAIILLPPRKLDLYTMALLTGTFVSANHLTTHYSGRDFATRWGERFNSVANTGELPPKAAEMQERLRHERQARDRKFERQAMGKSEGTTTSSIVEQVESKMREEKERSFLKKVWYGEEGEDWKQKRKERESKALAEGKGYSDLIVDQIWEVWNWAGEKGKGEGEKKTEEEVKKKEEGKK</sequence>
<feature type="compositionally biased region" description="Basic and acidic residues" evidence="1">
    <location>
        <begin position="108"/>
        <end position="119"/>
    </location>
</feature>
<feature type="region of interest" description="Disordered" evidence="1">
    <location>
        <begin position="1"/>
        <end position="20"/>
    </location>
</feature>